<evidence type="ECO:0000256" key="1">
    <source>
        <dbReference type="ARBA" id="ARBA00008791"/>
    </source>
</evidence>
<reference evidence="5 6" key="1">
    <citation type="journal article" date="2008" name="BMC Genomics">
        <title>Complete genome of Phenylobacterium zucineum - a novel facultative intracellular bacterium isolated from human erythroleukemia cell line K562.</title>
        <authorList>
            <person name="Luo Y."/>
            <person name="Xu X."/>
            <person name="Ding Z."/>
            <person name="Liu Z."/>
            <person name="Zhang B."/>
            <person name="Yan Z."/>
            <person name="Sun J."/>
            <person name="Hu S."/>
            <person name="Hu X."/>
        </authorList>
    </citation>
    <scope>NUCLEOTIDE SEQUENCE [LARGE SCALE GENOMIC DNA]</scope>
    <source>
        <strain evidence="5 6">HLK1</strain>
    </source>
</reference>
<evidence type="ECO:0000256" key="2">
    <source>
        <dbReference type="ARBA" id="ARBA00022741"/>
    </source>
</evidence>
<keyword evidence="3" id="KW-0067">ATP-binding</keyword>
<accession>B4REM7</accession>
<evidence type="ECO:0000259" key="4">
    <source>
        <dbReference type="Pfam" id="PF00582"/>
    </source>
</evidence>
<dbReference type="RefSeq" id="WP_012522695.1">
    <property type="nucleotide sequence ID" value="NC_011144.1"/>
</dbReference>
<evidence type="ECO:0000313" key="5">
    <source>
        <dbReference type="EMBL" id="ACG78553.1"/>
    </source>
</evidence>
<evidence type="ECO:0000256" key="3">
    <source>
        <dbReference type="ARBA" id="ARBA00022840"/>
    </source>
</evidence>
<dbReference type="CDD" id="cd00293">
    <property type="entry name" value="USP-like"/>
    <property type="match status" value="2"/>
</dbReference>
<gene>
    <name evidence="5" type="ordered locus">PHZ_c2142</name>
</gene>
<dbReference type="PRINTS" id="PR01438">
    <property type="entry name" value="UNVRSLSTRESS"/>
</dbReference>
<dbReference type="GO" id="GO:0005524">
    <property type="term" value="F:ATP binding"/>
    <property type="evidence" value="ECO:0007669"/>
    <property type="project" value="UniProtKB-KW"/>
</dbReference>
<dbReference type="InterPro" id="IPR006015">
    <property type="entry name" value="Universal_stress_UspA"/>
</dbReference>
<dbReference type="PANTHER" id="PTHR46268:SF27">
    <property type="entry name" value="UNIVERSAL STRESS PROTEIN RV2623"/>
    <property type="match status" value="1"/>
</dbReference>
<protein>
    <submittedName>
        <fullName evidence="5">Universal stress protein UspA</fullName>
    </submittedName>
</protein>
<organism evidence="5 6">
    <name type="scientific">Phenylobacterium zucineum (strain HLK1)</name>
    <dbReference type="NCBI Taxonomy" id="450851"/>
    <lineage>
        <taxon>Bacteria</taxon>
        <taxon>Pseudomonadati</taxon>
        <taxon>Pseudomonadota</taxon>
        <taxon>Alphaproteobacteria</taxon>
        <taxon>Caulobacterales</taxon>
        <taxon>Caulobacteraceae</taxon>
        <taxon>Phenylobacterium</taxon>
    </lineage>
</organism>
<keyword evidence="6" id="KW-1185">Reference proteome</keyword>
<dbReference type="KEGG" id="pzu:PHZ_c2142"/>
<dbReference type="SUPFAM" id="SSF52402">
    <property type="entry name" value="Adenine nucleotide alpha hydrolases-like"/>
    <property type="match status" value="2"/>
</dbReference>
<proteinExistence type="inferred from homology"/>
<name>B4REM7_PHEZH</name>
<dbReference type="HOGENOM" id="CLU_049301_2_1_5"/>
<dbReference type="EMBL" id="CP000747">
    <property type="protein sequence ID" value="ACG78553.1"/>
    <property type="molecule type" value="Genomic_DNA"/>
</dbReference>
<dbReference type="Pfam" id="PF00582">
    <property type="entry name" value="Usp"/>
    <property type="match status" value="2"/>
</dbReference>
<dbReference type="eggNOG" id="COG0589">
    <property type="taxonomic scope" value="Bacteria"/>
</dbReference>
<dbReference type="InterPro" id="IPR006016">
    <property type="entry name" value="UspA"/>
</dbReference>
<dbReference type="Proteomes" id="UP000001868">
    <property type="component" value="Chromosome"/>
</dbReference>
<sequence>MSDQPKASIPPKKILLATDLSGRGDRALDRATQLAAQWHAELTVVHAIEGAGDLPDYRRLPSWRRPPEPAALVERQIREDVRGPCPRLRVVVEEGPAPQVILNAVANEGADLVVLGLGRHRPFGLAGVGRTIDELFRRSPVSVLVVKRRPNGPYGHVLAGVDFTPESRRGVEVAAEFFPEAAMTVMHAYELPYRGYMLDTKLGHDFAELETGTLRGFLDEAQLPQGRRERILPLVEHGPPEVMLGAYVMEQGADLTVIGAYERNRLFHVVVVGKGPRIVESIPSDVLVVRAERPAD</sequence>
<evidence type="ECO:0000313" key="6">
    <source>
        <dbReference type="Proteomes" id="UP000001868"/>
    </source>
</evidence>
<dbReference type="STRING" id="450851.PHZ_c2142"/>
<comment type="similarity">
    <text evidence="1">Belongs to the universal stress protein A family.</text>
</comment>
<feature type="domain" description="UspA" evidence="4">
    <location>
        <begin position="12"/>
        <end position="147"/>
    </location>
</feature>
<dbReference type="Gene3D" id="3.40.50.12370">
    <property type="match status" value="1"/>
</dbReference>
<feature type="domain" description="UspA" evidence="4">
    <location>
        <begin position="154"/>
        <end position="290"/>
    </location>
</feature>
<dbReference type="PANTHER" id="PTHR46268">
    <property type="entry name" value="STRESS RESPONSE PROTEIN NHAX"/>
    <property type="match status" value="1"/>
</dbReference>
<dbReference type="AlphaFoldDB" id="B4REM7"/>
<keyword evidence="2" id="KW-0547">Nucleotide-binding</keyword>